<dbReference type="PANTHER" id="PTHR44019:SF8">
    <property type="entry name" value="POC1 CENTRIOLAR PROTEIN HOMOLOG"/>
    <property type="match status" value="1"/>
</dbReference>
<evidence type="ECO:0000256" key="2">
    <source>
        <dbReference type="ARBA" id="ARBA00022737"/>
    </source>
</evidence>
<comment type="caution">
    <text evidence="3">The sequence shown here is derived from an EMBL/GenBank/DDBJ whole genome shotgun (WGS) entry which is preliminary data.</text>
</comment>
<dbReference type="AlphaFoldDB" id="A0A1R2BIN7"/>
<organism evidence="3 4">
    <name type="scientific">Stentor coeruleus</name>
    <dbReference type="NCBI Taxonomy" id="5963"/>
    <lineage>
        <taxon>Eukaryota</taxon>
        <taxon>Sar</taxon>
        <taxon>Alveolata</taxon>
        <taxon>Ciliophora</taxon>
        <taxon>Postciliodesmatophora</taxon>
        <taxon>Heterotrichea</taxon>
        <taxon>Heterotrichida</taxon>
        <taxon>Stentoridae</taxon>
        <taxon>Stentor</taxon>
    </lineage>
</organism>
<dbReference type="PANTHER" id="PTHR44019">
    <property type="entry name" value="WD REPEAT-CONTAINING PROTEIN 55"/>
    <property type="match status" value="1"/>
</dbReference>
<dbReference type="Pfam" id="PF00400">
    <property type="entry name" value="WD40"/>
    <property type="match status" value="1"/>
</dbReference>
<sequence length="316" mass="35922">MSPINSSRFPSISEYPEAILRKSEELPKYMSNEFIHVGHKNSVNSIALLQGRIFTAGHDYKIIFRPRLDSKKQINLIKINPHSIQRAHSRRINALETLGCRILISAGCQHKIFIWSLSRDLELASIIGPQEQNTNALLATSQKTLILAGSEGIIKIWDIESRILSKYYYGHDKSFNSIVQIHPSVFLSGSDDCTIKLYDLRTSKSLCTYMHNGSVTSLISWDDKSFFSASEKLRKWELRSSHVVNLYKSDEISAMEKVKGKLVTGGKFLTVWEDDVPGIIKTKNCRINRMKYNFLNESLYLGCSDSSVIALKFTYC</sequence>
<dbReference type="Gene3D" id="2.130.10.10">
    <property type="entry name" value="YVTN repeat-like/Quinoprotein amine dehydrogenase"/>
    <property type="match status" value="1"/>
</dbReference>
<dbReference type="InterPro" id="IPR036322">
    <property type="entry name" value="WD40_repeat_dom_sf"/>
</dbReference>
<evidence type="ECO:0000313" key="4">
    <source>
        <dbReference type="Proteomes" id="UP000187209"/>
    </source>
</evidence>
<dbReference type="Proteomes" id="UP000187209">
    <property type="component" value="Unassembled WGS sequence"/>
</dbReference>
<protein>
    <submittedName>
        <fullName evidence="3">Uncharacterized protein</fullName>
    </submittedName>
</protein>
<dbReference type="SMART" id="SM00320">
    <property type="entry name" value="WD40"/>
    <property type="match status" value="5"/>
</dbReference>
<dbReference type="InterPro" id="IPR001680">
    <property type="entry name" value="WD40_rpt"/>
</dbReference>
<name>A0A1R2BIN7_9CILI</name>
<keyword evidence="1" id="KW-0853">WD repeat</keyword>
<dbReference type="EMBL" id="MPUH01000621">
    <property type="protein sequence ID" value="OMJ76618.1"/>
    <property type="molecule type" value="Genomic_DNA"/>
</dbReference>
<dbReference type="InterPro" id="IPR050505">
    <property type="entry name" value="WDR55/POC1"/>
</dbReference>
<dbReference type="SUPFAM" id="SSF50978">
    <property type="entry name" value="WD40 repeat-like"/>
    <property type="match status" value="1"/>
</dbReference>
<evidence type="ECO:0000256" key="1">
    <source>
        <dbReference type="ARBA" id="ARBA00022574"/>
    </source>
</evidence>
<dbReference type="OrthoDB" id="10267436at2759"/>
<evidence type="ECO:0000313" key="3">
    <source>
        <dbReference type="EMBL" id="OMJ76618.1"/>
    </source>
</evidence>
<dbReference type="InterPro" id="IPR015943">
    <property type="entry name" value="WD40/YVTN_repeat-like_dom_sf"/>
</dbReference>
<proteinExistence type="predicted"/>
<reference evidence="3 4" key="1">
    <citation type="submission" date="2016-11" db="EMBL/GenBank/DDBJ databases">
        <title>The macronuclear genome of Stentor coeruleus: a giant cell with tiny introns.</title>
        <authorList>
            <person name="Slabodnick M."/>
            <person name="Ruby J.G."/>
            <person name="Reiff S.B."/>
            <person name="Swart E.C."/>
            <person name="Gosai S."/>
            <person name="Prabakaran S."/>
            <person name="Witkowska E."/>
            <person name="Larue G.E."/>
            <person name="Fisher S."/>
            <person name="Freeman R.M."/>
            <person name="Gunawardena J."/>
            <person name="Chu W."/>
            <person name="Stover N.A."/>
            <person name="Gregory B.D."/>
            <person name="Nowacki M."/>
            <person name="Derisi J."/>
            <person name="Roy S.W."/>
            <person name="Marshall W.F."/>
            <person name="Sood P."/>
        </authorList>
    </citation>
    <scope>NUCLEOTIDE SEQUENCE [LARGE SCALE GENOMIC DNA]</scope>
    <source>
        <strain evidence="3">WM001</strain>
    </source>
</reference>
<accession>A0A1R2BIN7</accession>
<keyword evidence="2" id="KW-0677">Repeat</keyword>
<keyword evidence="4" id="KW-1185">Reference proteome</keyword>
<gene>
    <name evidence="3" type="ORF">SteCoe_23960</name>
</gene>